<accession>A3DHA6</accession>
<proteinExistence type="predicted"/>
<dbReference type="InterPro" id="IPR053959">
    <property type="entry name" value="YvlB/LiaX_N"/>
</dbReference>
<gene>
    <name evidence="2" type="ordered locus">Cthe_2130</name>
</gene>
<dbReference type="STRING" id="203119.Cthe_2130"/>
<feature type="domain" description="YvlB/LiaX N-terminal" evidence="1">
    <location>
        <begin position="35"/>
        <end position="65"/>
    </location>
</feature>
<name>A3DHA6_ACET2</name>
<sequence>MINARLGKKDEINVCKLKISAWDEEEAVCIMSISEERMFILKMLEEGKITSEEAARLLEAIDPDKGTADSGSGFKAQQRKTNFADEVSKVRDKLNEWKKEFKKNYNQKDFERAVDEFSSKVEKLGKNLAYTTIGVADKLVDFISSFVETNSFNVFGKYKATNRVFEVPDVNEDMELNIEAINGHILVKKHMENKVIIRTTVKSPADNADEILDFSREENKVTLKCNKIGNISVSHEIFLPSVKVKNISLVTKNGKVYVEDSISENFEAVTSNSNVDLMGVNGDKINVSNKNGRINFGYIIGKDINIDAVNSVIEIRQIKTTNINASTRNGRIFIENVHNHNDDPNINMNLKTSSADIKVNMNDMEKRGYKIKAQTTHAEINLLIPEMTYRNISKQMSSNFVEADSDGYDDYINKVNIVAETTNGNIEIVK</sequence>
<dbReference type="Pfam" id="PF22746">
    <property type="entry name" value="SHOCT-like_DUF2089-C"/>
    <property type="match status" value="1"/>
</dbReference>
<dbReference type="Proteomes" id="UP000002145">
    <property type="component" value="Chromosome"/>
</dbReference>
<dbReference type="eggNOG" id="COG3595">
    <property type="taxonomic scope" value="Bacteria"/>
</dbReference>
<protein>
    <recommendedName>
        <fullName evidence="1">YvlB/LiaX N-terminal domain-containing protein</fullName>
    </recommendedName>
</protein>
<keyword evidence="3" id="KW-1185">Reference proteome</keyword>
<evidence type="ECO:0000313" key="3">
    <source>
        <dbReference type="Proteomes" id="UP000002145"/>
    </source>
</evidence>
<reference evidence="2 3" key="2">
    <citation type="journal article" date="2013" name="Biotechnol. Biofuels">
        <title>Global transcriptome analysis of Clostridium thermocellum ATCC 27405 during growth on dilute acid pretreated Populus and switchgrass.</title>
        <authorList>
            <person name="Wilson C.M."/>
            <person name="Rodriguez M.Jr."/>
            <person name="Johnson C.M."/>
            <person name="Martin S.L."/>
            <person name="Chu T.M."/>
            <person name="Wolfinger R.D."/>
            <person name="Hauser L.J."/>
            <person name="Land M.L."/>
            <person name="Klingeman D.M."/>
            <person name="Syed M.H."/>
            <person name="Ragauskas A.J."/>
            <person name="Tschaplinski T.J."/>
            <person name="Mielenz J.R."/>
            <person name="Brown S.D."/>
        </authorList>
    </citation>
    <scope>NUCLEOTIDE SEQUENCE [LARGE SCALE GENOMIC DNA]</scope>
    <source>
        <strain evidence="3">ATCC 27405 / DSM 1237 / JCM 9322 / NBRC 103400 / NCIMB 10682 / NRRL B-4536 / VPI 7372</strain>
    </source>
</reference>
<dbReference type="EMBL" id="CP000568">
    <property type="protein sequence ID" value="ABN53335.1"/>
    <property type="molecule type" value="Genomic_DNA"/>
</dbReference>
<organism evidence="2 3">
    <name type="scientific">Acetivibrio thermocellus (strain ATCC 27405 / DSM 1237 / JCM 9322 / NBRC 103400 / NCIMB 10682 / NRRL B-4536 / VPI 7372)</name>
    <name type="common">Clostridium thermocellum</name>
    <dbReference type="NCBI Taxonomy" id="203119"/>
    <lineage>
        <taxon>Bacteria</taxon>
        <taxon>Bacillati</taxon>
        <taxon>Bacillota</taxon>
        <taxon>Clostridia</taxon>
        <taxon>Eubacteriales</taxon>
        <taxon>Oscillospiraceae</taxon>
        <taxon>Acetivibrio</taxon>
    </lineage>
</organism>
<dbReference type="KEGG" id="cth:Cthe_2130"/>
<evidence type="ECO:0000259" key="1">
    <source>
        <dbReference type="Pfam" id="PF22746"/>
    </source>
</evidence>
<dbReference type="AlphaFoldDB" id="A3DHA6"/>
<reference evidence="3" key="1">
    <citation type="submission" date="2007-02" db="EMBL/GenBank/DDBJ databases">
        <title>Complete sequence of Clostridium thermocellum ATCC 27405.</title>
        <authorList>
            <consortium name="US DOE Joint Genome Institute"/>
            <person name="Copeland A."/>
            <person name="Lucas S."/>
            <person name="Lapidus A."/>
            <person name="Barry K."/>
            <person name="Detter J.C."/>
            <person name="Glavina del Rio T."/>
            <person name="Hammon N."/>
            <person name="Israni S."/>
            <person name="Dalin E."/>
            <person name="Tice H."/>
            <person name="Pitluck S."/>
            <person name="Chertkov O."/>
            <person name="Brettin T."/>
            <person name="Bruce D."/>
            <person name="Han C."/>
            <person name="Tapia R."/>
            <person name="Gilna P."/>
            <person name="Schmutz J."/>
            <person name="Larimer F."/>
            <person name="Land M."/>
            <person name="Hauser L."/>
            <person name="Kyrpides N."/>
            <person name="Mikhailova N."/>
            <person name="Wu J.H.D."/>
            <person name="Newcomb M."/>
            <person name="Richardson P."/>
        </authorList>
    </citation>
    <scope>NUCLEOTIDE SEQUENCE [LARGE SCALE GENOMIC DNA]</scope>
    <source>
        <strain evidence="3">ATCC 27405 / DSM 1237 / JCM 9322 / NBRC 103400 / NCIMB 10682 / NRRL B-4536 / VPI 7372</strain>
    </source>
</reference>
<evidence type="ECO:0000313" key="2">
    <source>
        <dbReference type="EMBL" id="ABN53335.1"/>
    </source>
</evidence>
<dbReference type="HOGENOM" id="CLU_637288_0_0_9"/>